<comment type="caution">
    <text evidence="1">The sequence shown here is derived from an EMBL/GenBank/DDBJ whole genome shotgun (WGS) entry which is preliminary data.</text>
</comment>
<dbReference type="Proteomes" id="UP001597178">
    <property type="component" value="Unassembled WGS sequence"/>
</dbReference>
<protein>
    <submittedName>
        <fullName evidence="1">YrvL family regulatory protein</fullName>
    </submittedName>
</protein>
<evidence type="ECO:0000313" key="2">
    <source>
        <dbReference type="Proteomes" id="UP001597178"/>
    </source>
</evidence>
<dbReference type="InterPro" id="IPR025912">
    <property type="entry name" value="YrvL"/>
</dbReference>
<dbReference type="RefSeq" id="WP_382399855.1">
    <property type="nucleotide sequence ID" value="NZ_JBHTNH010000019.1"/>
</dbReference>
<keyword evidence="2" id="KW-1185">Reference proteome</keyword>
<name>A0ABW3ZTW5_9BACI</name>
<dbReference type="EMBL" id="JBHTNH010000019">
    <property type="protein sequence ID" value="MFD1361830.1"/>
    <property type="molecule type" value="Genomic_DNA"/>
</dbReference>
<accession>A0ABW3ZTW5</accession>
<organism evidence="1 2">
    <name type="scientific">Lentibacillus salinarum</name>
    <dbReference type="NCBI Taxonomy" id="446820"/>
    <lineage>
        <taxon>Bacteria</taxon>
        <taxon>Bacillati</taxon>
        <taxon>Bacillota</taxon>
        <taxon>Bacilli</taxon>
        <taxon>Bacillales</taxon>
        <taxon>Bacillaceae</taxon>
        <taxon>Lentibacillus</taxon>
    </lineage>
</organism>
<evidence type="ECO:0000313" key="1">
    <source>
        <dbReference type="EMBL" id="MFD1361830.1"/>
    </source>
</evidence>
<reference evidence="2" key="1">
    <citation type="journal article" date="2019" name="Int. J. Syst. Evol. Microbiol.">
        <title>The Global Catalogue of Microorganisms (GCM) 10K type strain sequencing project: providing services to taxonomists for standard genome sequencing and annotation.</title>
        <authorList>
            <consortium name="The Broad Institute Genomics Platform"/>
            <consortium name="The Broad Institute Genome Sequencing Center for Infectious Disease"/>
            <person name="Wu L."/>
            <person name="Ma J."/>
        </authorList>
    </citation>
    <scope>NUCLEOTIDE SEQUENCE [LARGE SCALE GENOMIC DNA]</scope>
    <source>
        <strain evidence="2">CCUG 54822</strain>
    </source>
</reference>
<proteinExistence type="predicted"/>
<dbReference type="Pfam" id="PF14184">
    <property type="entry name" value="YrvL"/>
    <property type="match status" value="1"/>
</dbReference>
<sequence length="56" mass="6350">MTIDTLIEWLTLFTVDEFITSVTVPLSTEMAAAFLLALIEYAFNDESKIERLGHKT</sequence>
<gene>
    <name evidence="1" type="ORF">ACFQ4A_09205</name>
</gene>